<dbReference type="Pfam" id="PF02785">
    <property type="entry name" value="Biotin_carb_C"/>
    <property type="match status" value="1"/>
</dbReference>
<dbReference type="PROSITE" id="PS00866">
    <property type="entry name" value="CPSASE_1"/>
    <property type="match status" value="1"/>
</dbReference>
<dbReference type="SMART" id="SM00878">
    <property type="entry name" value="Biotin_carb_C"/>
    <property type="match status" value="1"/>
</dbReference>
<evidence type="ECO:0000313" key="11">
    <source>
        <dbReference type="Proteomes" id="UP001460888"/>
    </source>
</evidence>
<dbReference type="SUPFAM" id="SSF56059">
    <property type="entry name" value="Glutathione synthetase ATP-binding domain-like"/>
    <property type="match status" value="1"/>
</dbReference>
<dbReference type="Gene3D" id="2.40.50.100">
    <property type="match status" value="1"/>
</dbReference>
<evidence type="ECO:0000259" key="7">
    <source>
        <dbReference type="PROSITE" id="PS50968"/>
    </source>
</evidence>
<dbReference type="PROSITE" id="PS50979">
    <property type="entry name" value="BC"/>
    <property type="match status" value="1"/>
</dbReference>
<accession>A0ABV2B115</accession>
<evidence type="ECO:0000256" key="2">
    <source>
        <dbReference type="ARBA" id="ARBA00022598"/>
    </source>
</evidence>
<comment type="cofactor">
    <cofactor evidence="1">
        <name>biotin</name>
        <dbReference type="ChEBI" id="CHEBI:57586"/>
    </cofactor>
</comment>
<evidence type="ECO:0000259" key="9">
    <source>
        <dbReference type="PROSITE" id="PS50979"/>
    </source>
</evidence>
<proteinExistence type="predicted"/>
<dbReference type="GO" id="GO:0005524">
    <property type="term" value="F:ATP binding"/>
    <property type="evidence" value="ECO:0007669"/>
    <property type="project" value="UniProtKB-KW"/>
</dbReference>
<dbReference type="Proteomes" id="UP001460888">
    <property type="component" value="Unassembled WGS sequence"/>
</dbReference>
<protein>
    <submittedName>
        <fullName evidence="10">Carbamoyl-phosphate synthase L chain ATP-binding protein</fullName>
    </submittedName>
</protein>
<reference evidence="10 11" key="1">
    <citation type="submission" date="2013-03" db="EMBL/GenBank/DDBJ databases">
        <title>Salinisphaera dokdonensis CL-ES53 Genome Sequencing.</title>
        <authorList>
            <person name="Li C."/>
            <person name="Lai Q."/>
            <person name="Shao Z."/>
        </authorList>
    </citation>
    <scope>NUCLEOTIDE SEQUENCE [LARGE SCALE GENOMIC DNA]</scope>
    <source>
        <strain evidence="10 11">CL-ES53</strain>
    </source>
</reference>
<dbReference type="Pfam" id="PF21139">
    <property type="entry name" value="BT_MCC_alpha"/>
    <property type="match status" value="1"/>
</dbReference>
<feature type="domain" description="Biotin carboxylation" evidence="9">
    <location>
        <begin position="1"/>
        <end position="447"/>
    </location>
</feature>
<feature type="domain" description="Lipoyl-binding" evidence="7">
    <location>
        <begin position="576"/>
        <end position="652"/>
    </location>
</feature>
<evidence type="ECO:0000256" key="4">
    <source>
        <dbReference type="ARBA" id="ARBA00022840"/>
    </source>
</evidence>
<dbReference type="SUPFAM" id="SSF51230">
    <property type="entry name" value="Single hybrid motif"/>
    <property type="match status" value="1"/>
</dbReference>
<organism evidence="10 11">
    <name type="scientific">Salinisphaera dokdonensis CL-ES53</name>
    <dbReference type="NCBI Taxonomy" id="1304272"/>
    <lineage>
        <taxon>Bacteria</taxon>
        <taxon>Pseudomonadati</taxon>
        <taxon>Pseudomonadota</taxon>
        <taxon>Gammaproteobacteria</taxon>
        <taxon>Salinisphaerales</taxon>
        <taxon>Salinisphaeraceae</taxon>
        <taxon>Salinisphaera</taxon>
    </lineage>
</organism>
<feature type="domain" description="ATP-grasp" evidence="8">
    <location>
        <begin position="120"/>
        <end position="317"/>
    </location>
</feature>
<dbReference type="InterPro" id="IPR016185">
    <property type="entry name" value="PreATP-grasp_dom_sf"/>
</dbReference>
<dbReference type="InterPro" id="IPR005479">
    <property type="entry name" value="CPAse_ATP-bd"/>
</dbReference>
<dbReference type="InterPro" id="IPR048429">
    <property type="entry name" value="MCC_alpha_BT"/>
</dbReference>
<dbReference type="SUPFAM" id="SSF52440">
    <property type="entry name" value="PreATP-grasp domain"/>
    <property type="match status" value="1"/>
</dbReference>
<evidence type="ECO:0000256" key="1">
    <source>
        <dbReference type="ARBA" id="ARBA00001953"/>
    </source>
</evidence>
<dbReference type="RefSeq" id="WP_353111079.1">
    <property type="nucleotide sequence ID" value="NZ_APND01000003.1"/>
</dbReference>
<dbReference type="Gene3D" id="3.30.700.40">
    <property type="match status" value="1"/>
</dbReference>
<keyword evidence="11" id="KW-1185">Reference proteome</keyword>
<dbReference type="InterPro" id="IPR011054">
    <property type="entry name" value="Rudment_hybrid_motif"/>
</dbReference>
<keyword evidence="4 6" id="KW-0067">ATP-binding</keyword>
<evidence type="ECO:0000256" key="5">
    <source>
        <dbReference type="ARBA" id="ARBA00023267"/>
    </source>
</evidence>
<dbReference type="NCBIfam" id="NF006367">
    <property type="entry name" value="PRK08591.1"/>
    <property type="match status" value="1"/>
</dbReference>
<dbReference type="InterPro" id="IPR050856">
    <property type="entry name" value="Biotin_carboxylase_complex"/>
</dbReference>
<dbReference type="InterPro" id="IPR000089">
    <property type="entry name" value="Biotin_lipoyl"/>
</dbReference>
<dbReference type="Pfam" id="PF02786">
    <property type="entry name" value="CPSase_L_D2"/>
    <property type="match status" value="1"/>
</dbReference>
<gene>
    <name evidence="10" type="ORF">SADO_09944</name>
</gene>
<dbReference type="PROSITE" id="PS50975">
    <property type="entry name" value="ATP_GRASP"/>
    <property type="match status" value="1"/>
</dbReference>
<dbReference type="InterPro" id="IPR005482">
    <property type="entry name" value="Biotin_COase_C"/>
</dbReference>
<dbReference type="PROSITE" id="PS50968">
    <property type="entry name" value="BIOTINYL_LIPOYL"/>
    <property type="match status" value="1"/>
</dbReference>
<dbReference type="PANTHER" id="PTHR18866">
    <property type="entry name" value="CARBOXYLASE:PYRUVATE/ACETYL-COA/PROPIONYL-COA CARBOXYLASE"/>
    <property type="match status" value="1"/>
</dbReference>
<dbReference type="SUPFAM" id="SSF51246">
    <property type="entry name" value="Rudiment single hybrid motif"/>
    <property type="match status" value="1"/>
</dbReference>
<keyword evidence="2" id="KW-0436">Ligase</keyword>
<dbReference type="InterPro" id="IPR011053">
    <property type="entry name" value="Single_hybrid_motif"/>
</dbReference>
<dbReference type="InterPro" id="IPR005481">
    <property type="entry name" value="BC-like_N"/>
</dbReference>
<evidence type="ECO:0000256" key="3">
    <source>
        <dbReference type="ARBA" id="ARBA00022741"/>
    </source>
</evidence>
<evidence type="ECO:0000259" key="8">
    <source>
        <dbReference type="PROSITE" id="PS50975"/>
    </source>
</evidence>
<comment type="caution">
    <text evidence="10">The sequence shown here is derived from an EMBL/GenBank/DDBJ whole genome shotgun (WGS) entry which is preliminary data.</text>
</comment>
<sequence>MFKKILIANRGEIACRIIDTCRRLGVRTVAVYSEADAAARHVRLADEAFCVGPAASSESYLRGERIVEVTQRAGAEAVHPGYGFLSENEDFAQACHDAGVVFIGPPIAAIRAMGAKSAAKRLMDEAGVPLVPGYHGDDQSAELLQTEADRIGYPVIIKASAGGGGKGMRVVRSADAFAEELTSCQREAQASFGNDHVLIEKYLERPRHIEIQIFADHDGHTVSLFERDCSAQRRHQKVVEEAPAPGIDDAQRTRMGEAACNAARAVDYVGAGTVEFIADDSGAFYFMEMNTRLQVEHPVTELITGLDLVEWQLRIAAGEPLPREQSALAIAGHAIEVRLYAEDPARGFLPSIGRLAHFVAPEASAHVRLDSGVEQGDEITPHYDPMIAKLIVWDHDRAAAVERMLTALAGLQIVGVRHNGEFLARLIGHEAFRSGTVDTGLIEREMAALAPANQAVPGVFFQAAALALLADEREDVSTSGSPWALSDGWRLNAAQHRTLTFAAGEQEREIRVTYAADGLHLDGECAVLIALDGARHRLTLGASQQDVSLVGPAAARHVFVAGAQHEIVWRDPLAEAAAVDDPQAELTAPMPGTIVAINHEAGAHVEAGTPILVMEAMKMELTIKAPASGTVVRYDCAVGDQVSEGAELFEFEADGDAPDTSA</sequence>
<dbReference type="EMBL" id="APND01000003">
    <property type="protein sequence ID" value="MES1929569.1"/>
    <property type="molecule type" value="Genomic_DNA"/>
</dbReference>
<dbReference type="CDD" id="cd06850">
    <property type="entry name" value="biotinyl_domain"/>
    <property type="match status" value="1"/>
</dbReference>
<dbReference type="PANTHER" id="PTHR18866:SF33">
    <property type="entry name" value="METHYLCROTONOYL-COA CARBOXYLASE SUBUNIT ALPHA, MITOCHONDRIAL-RELATED"/>
    <property type="match status" value="1"/>
</dbReference>
<keyword evidence="5" id="KW-0092">Biotin</keyword>
<dbReference type="Pfam" id="PF00289">
    <property type="entry name" value="Biotin_carb_N"/>
    <property type="match status" value="1"/>
</dbReference>
<dbReference type="Pfam" id="PF00364">
    <property type="entry name" value="Biotin_lipoyl"/>
    <property type="match status" value="1"/>
</dbReference>
<name>A0ABV2B115_9GAMM</name>
<dbReference type="InterPro" id="IPR011761">
    <property type="entry name" value="ATP-grasp"/>
</dbReference>
<evidence type="ECO:0000313" key="10">
    <source>
        <dbReference type="EMBL" id="MES1929569.1"/>
    </source>
</evidence>
<dbReference type="Gene3D" id="3.30.470.20">
    <property type="entry name" value="ATP-grasp fold, B domain"/>
    <property type="match status" value="1"/>
</dbReference>
<keyword evidence="3 6" id="KW-0547">Nucleotide-binding</keyword>
<dbReference type="InterPro" id="IPR001882">
    <property type="entry name" value="Biotin_BS"/>
</dbReference>
<dbReference type="InterPro" id="IPR011764">
    <property type="entry name" value="Biotin_carboxylation_dom"/>
</dbReference>
<dbReference type="PROSITE" id="PS00188">
    <property type="entry name" value="BIOTIN"/>
    <property type="match status" value="1"/>
</dbReference>
<dbReference type="PROSITE" id="PS00867">
    <property type="entry name" value="CPSASE_2"/>
    <property type="match status" value="1"/>
</dbReference>
<evidence type="ECO:0000256" key="6">
    <source>
        <dbReference type="PROSITE-ProRule" id="PRU00409"/>
    </source>
</evidence>